<proteinExistence type="inferred from homology"/>
<dbReference type="GO" id="GO:0046872">
    <property type="term" value="F:metal ion binding"/>
    <property type="evidence" value="ECO:0007669"/>
    <property type="project" value="UniProtKB-KW"/>
</dbReference>
<evidence type="ECO:0000256" key="1">
    <source>
        <dbReference type="RuleBase" id="RU003682"/>
    </source>
</evidence>
<dbReference type="EMBL" id="HBIZ01041458">
    <property type="protein sequence ID" value="CAE0773867.1"/>
    <property type="molecule type" value="Transcribed_RNA"/>
</dbReference>
<dbReference type="Gene3D" id="2.60.120.620">
    <property type="entry name" value="q2cbj1_9rhob like domain"/>
    <property type="match status" value="1"/>
</dbReference>
<evidence type="ECO:0000259" key="3">
    <source>
        <dbReference type="PROSITE" id="PS51471"/>
    </source>
</evidence>
<sequence>MSVRRPPLRAPVQPRSENFCSRHPTGTCTGTFIQHALVYAPALPLTHALHSPTRRAHSFASAGECPRDPPPPTQTAALAPGRALWPAACRSDRGVSLPTQDVLVQNLSKESQESVHKAIREKLLPFARRHFPHLNAAFDKQPYPRPGNLFIVRYCAASQRPGGRGLKLHKDETALTFNLCLSAEDDFTGGGTYFPAASADVDGVLVRPLPGYCLIHDGNIKHAGNEVRSGERFILVGFYNADGRDRAGEEQYFGKKAKEEGRLRLPSPPPVQTIYFTTAVPANRAIGGADGAGGKQEPLRPTEAQIDDDAATTSLGAAGAAQGPDSETRLLDSRSSRDGLSPEAEDEATGGASACAAATIEPEAAAATAEAAPKADAEVLLPPVGEGSLASSDANWDMKNCSSRPRRHKQQQQQGASHAALSGSESASSTPKPSHAPSRFPAAAKGQYALASSRNTHKATCMPNWMLSIQSRLRPMNAAGK</sequence>
<dbReference type="InterPro" id="IPR005123">
    <property type="entry name" value="Oxoglu/Fe-dep_dioxygenase_dom"/>
</dbReference>
<dbReference type="AlphaFoldDB" id="A0A7S4BQT5"/>
<feature type="region of interest" description="Disordered" evidence="2">
    <location>
        <begin position="384"/>
        <end position="445"/>
    </location>
</feature>
<keyword evidence="1" id="KW-0408">Iron</keyword>
<feature type="region of interest" description="Disordered" evidence="2">
    <location>
        <begin position="316"/>
        <end position="353"/>
    </location>
</feature>
<dbReference type="PROSITE" id="PS51471">
    <property type="entry name" value="FE2OG_OXY"/>
    <property type="match status" value="1"/>
</dbReference>
<feature type="compositionally biased region" description="Polar residues" evidence="2">
    <location>
        <begin position="423"/>
        <end position="432"/>
    </location>
</feature>
<organism evidence="4">
    <name type="scientific">Chrysotila carterae</name>
    <name type="common">Marine alga</name>
    <name type="synonym">Syracosphaera carterae</name>
    <dbReference type="NCBI Taxonomy" id="13221"/>
    <lineage>
        <taxon>Eukaryota</taxon>
        <taxon>Haptista</taxon>
        <taxon>Haptophyta</taxon>
        <taxon>Prymnesiophyceae</taxon>
        <taxon>Isochrysidales</taxon>
        <taxon>Isochrysidaceae</taxon>
        <taxon>Chrysotila</taxon>
    </lineage>
</organism>
<dbReference type="GO" id="GO:0016491">
    <property type="term" value="F:oxidoreductase activity"/>
    <property type="evidence" value="ECO:0007669"/>
    <property type="project" value="UniProtKB-KW"/>
</dbReference>
<protein>
    <recommendedName>
        <fullName evidence="3">Fe2OG dioxygenase domain-containing protein</fullName>
    </recommendedName>
</protein>
<keyword evidence="1" id="KW-0560">Oxidoreductase</keyword>
<reference evidence="4" key="1">
    <citation type="submission" date="2021-01" db="EMBL/GenBank/DDBJ databases">
        <authorList>
            <person name="Corre E."/>
            <person name="Pelletier E."/>
            <person name="Niang G."/>
            <person name="Scheremetjew M."/>
            <person name="Finn R."/>
            <person name="Kale V."/>
            <person name="Holt S."/>
            <person name="Cochrane G."/>
            <person name="Meng A."/>
            <person name="Brown T."/>
            <person name="Cohen L."/>
        </authorList>
    </citation>
    <scope>NUCLEOTIDE SEQUENCE</scope>
    <source>
        <strain evidence="4">CCMP645</strain>
    </source>
</reference>
<accession>A0A7S4BQT5</accession>
<keyword evidence="1" id="KW-0479">Metal-binding</keyword>
<evidence type="ECO:0000313" key="4">
    <source>
        <dbReference type="EMBL" id="CAE0773867.1"/>
    </source>
</evidence>
<name>A0A7S4BQT5_CHRCT</name>
<feature type="domain" description="Fe2OG dioxygenase" evidence="3">
    <location>
        <begin position="142"/>
        <end position="241"/>
    </location>
</feature>
<feature type="compositionally biased region" description="Basic and acidic residues" evidence="2">
    <location>
        <begin position="326"/>
        <end position="337"/>
    </location>
</feature>
<gene>
    <name evidence="4" type="ORF">PCAR00345_LOCUS26479</name>
</gene>
<comment type="similarity">
    <text evidence="1">Belongs to the iron/ascorbate-dependent oxidoreductase family.</text>
</comment>
<evidence type="ECO:0000256" key="2">
    <source>
        <dbReference type="SAM" id="MobiDB-lite"/>
    </source>
</evidence>